<dbReference type="AlphaFoldDB" id="A0A292PU98"/>
<keyword evidence="3" id="KW-1185">Reference proteome</keyword>
<dbReference type="EMBL" id="LN891059">
    <property type="protein sequence ID" value="CUS10053.1"/>
    <property type="molecule type" value="Genomic_DNA"/>
</dbReference>
<accession>A0A292PU98</accession>
<proteinExistence type="predicted"/>
<evidence type="ECO:0000256" key="1">
    <source>
        <dbReference type="SAM" id="MobiDB-lite"/>
    </source>
</evidence>
<organism evidence="2 3">
    <name type="scientific">Tuber aestivum</name>
    <name type="common">summer truffle</name>
    <dbReference type="NCBI Taxonomy" id="59557"/>
    <lineage>
        <taxon>Eukaryota</taxon>
        <taxon>Fungi</taxon>
        <taxon>Dikarya</taxon>
        <taxon>Ascomycota</taxon>
        <taxon>Pezizomycotina</taxon>
        <taxon>Pezizomycetes</taxon>
        <taxon>Pezizales</taxon>
        <taxon>Tuberaceae</taxon>
        <taxon>Tuber</taxon>
    </lineage>
</organism>
<dbReference type="Pfam" id="PF11913">
    <property type="entry name" value="DUF3431"/>
    <property type="match status" value="1"/>
</dbReference>
<protein>
    <submittedName>
        <fullName evidence="2">Uncharacterized protein</fullName>
    </submittedName>
</protein>
<evidence type="ECO:0000313" key="3">
    <source>
        <dbReference type="Proteomes" id="UP001412239"/>
    </source>
</evidence>
<dbReference type="InterPro" id="IPR021838">
    <property type="entry name" value="DUF3431"/>
</dbReference>
<feature type="region of interest" description="Disordered" evidence="1">
    <location>
        <begin position="410"/>
        <end position="429"/>
    </location>
</feature>
<name>A0A292PU98_9PEZI</name>
<dbReference type="PANTHER" id="PTHR37490:SF3">
    <property type="entry name" value="DUF3431 DOMAIN CONTAINING PROTEIN"/>
    <property type="match status" value="1"/>
</dbReference>
<evidence type="ECO:0000313" key="2">
    <source>
        <dbReference type="EMBL" id="CUS10053.1"/>
    </source>
</evidence>
<sequence>MPVTILASTVSQIRAIVVTCVVTFFVLCTFSDVFGSTPEPDSSSIKFHRGAGRFAPSRAVERAVSNPEGEPEHAGGEAPISADDIPHGVSVFMPDNFVKHLVLPRTSSEDVTWLTYLPEDLNIVPKTYLVDPDKDSVLPGTRTVPINKGHEAQAYLTYIIEHYDNLPDIAIFTHAHSTAWHNNDLQLSSTPVMLLEMNYRRVVRHGYMNLRCHWKPGCPDWIKPNSTEYDDFKKEESVMYDSFMELFPEEMVRGGVPNILGTPCCAQFAVSRSRIAQHAKERYISWRKWITDTPLSDEVSGRVLEYLWHFIFSSPSLAKNADKAMHCPAEHVCYCDGYGYCFGDATKFQRLIEKRGEAQKLAERLKAAEEGVGKQDGEDEAWRQAGIKQWKWELSRMERECEVEVQHARRRGSDAKMRRGEVGELEFSR</sequence>
<gene>
    <name evidence="2" type="ORF">GSTUAT00005869001</name>
</gene>
<dbReference type="Proteomes" id="UP001412239">
    <property type="component" value="Unassembled WGS sequence"/>
</dbReference>
<dbReference type="PANTHER" id="PTHR37490">
    <property type="entry name" value="EXPRESSED PROTEIN"/>
    <property type="match status" value="1"/>
</dbReference>
<reference evidence="2" key="1">
    <citation type="submission" date="2015-10" db="EMBL/GenBank/DDBJ databases">
        <authorList>
            <person name="Regsiter A."/>
            <person name="william w."/>
        </authorList>
    </citation>
    <scope>NUCLEOTIDE SEQUENCE</scope>
    <source>
        <strain evidence="2">Montdore</strain>
    </source>
</reference>